<dbReference type="Gene3D" id="1.10.287.450">
    <property type="entry name" value="Helix hairpin bin"/>
    <property type="match status" value="1"/>
</dbReference>
<accession>A0A0M3QYV5</accession>
<feature type="region of interest" description="Disordered" evidence="1">
    <location>
        <begin position="259"/>
        <end position="282"/>
    </location>
</feature>
<reference evidence="2 3" key="1">
    <citation type="submission" date="2015-08" db="EMBL/GenBank/DDBJ databases">
        <title>Ancestral chromatin configuration constrains chromatin evolution on differentiating sex chromosomes in Drosophila.</title>
        <authorList>
            <person name="Zhou Q."/>
            <person name="Bachtrog D."/>
        </authorList>
    </citation>
    <scope>NUCLEOTIDE SEQUENCE [LARGE SCALE GENOMIC DNA]</scope>
    <source>
        <tissue evidence="2">Whole larvae</tissue>
    </source>
</reference>
<dbReference type="EMBL" id="CP012528">
    <property type="protein sequence ID" value="ALC48343.1"/>
    <property type="molecule type" value="Genomic_DNA"/>
</dbReference>
<evidence type="ECO:0000256" key="1">
    <source>
        <dbReference type="SAM" id="MobiDB-lite"/>
    </source>
</evidence>
<dbReference type="OMA" id="KWEWHLK"/>
<name>A0A0M3QYV5_DROBS</name>
<evidence type="ECO:0000313" key="3">
    <source>
        <dbReference type="Proteomes" id="UP000494163"/>
    </source>
</evidence>
<dbReference type="SMR" id="A0A0M3QYV5"/>
<keyword evidence="3" id="KW-1185">Reference proteome</keyword>
<evidence type="ECO:0000313" key="2">
    <source>
        <dbReference type="EMBL" id="ALC48343.1"/>
    </source>
</evidence>
<gene>
    <name evidence="2" type="ORF">Dbus_chrXg199</name>
</gene>
<dbReference type="OrthoDB" id="2155935at2759"/>
<dbReference type="Proteomes" id="UP000494163">
    <property type="component" value="Chromosome X"/>
</dbReference>
<protein>
    <submittedName>
        <fullName evidence="2">CG32756</fullName>
    </submittedName>
</protein>
<dbReference type="AlphaFoldDB" id="A0A0M3QYV5"/>
<sequence length="346" mass="39465">MTVKTIDINGLQIVYCLEFNEDEDLQFYCHDVKSDLSYSEVLPAASFMQRNRQLNKRVHFPTKAVRLSLSSATPVEATLSTIISEETDTEPTTVLNLKYRVEGAPAPLRWEWHMQSINNATFYRCALQDAVGVAINLNTMLELLLDVVKKKDLEIEQYRFEGAQLRRSTVATEPFDVDAFDTENRELVFAVAEFEQVARLLNFTSNGMPIINPEPIEGSPKLAEAAAKVLSPRNRKRKAMEGGLQHVERKVLQRRLMPQLEYKDGESQEDNLDDSEHAEDMNNEQLDNEVDNIVEVAYMEEEEDSDEAAAQLVVVDPAEGHNELDQIMEVIMRTEESTKKMLNEHK</sequence>
<proteinExistence type="predicted"/>
<organism evidence="2 3">
    <name type="scientific">Drosophila busckii</name>
    <name type="common">Fruit fly</name>
    <dbReference type="NCBI Taxonomy" id="30019"/>
    <lineage>
        <taxon>Eukaryota</taxon>
        <taxon>Metazoa</taxon>
        <taxon>Ecdysozoa</taxon>
        <taxon>Arthropoda</taxon>
        <taxon>Hexapoda</taxon>
        <taxon>Insecta</taxon>
        <taxon>Pterygota</taxon>
        <taxon>Neoptera</taxon>
        <taxon>Endopterygota</taxon>
        <taxon>Diptera</taxon>
        <taxon>Brachycera</taxon>
        <taxon>Muscomorpha</taxon>
        <taxon>Ephydroidea</taxon>
        <taxon>Drosophilidae</taxon>
        <taxon>Drosophila</taxon>
    </lineage>
</organism>